<gene>
    <name evidence="1" type="ORF">LshimejAT787_0600680</name>
</gene>
<sequence length="161" mass="18220">MDRLRTLDDFVAFMAKLRLRSVTFRDVDFYDIPAPQPPPRLSATSFHASGFGAQFLEKLFRTIDFDCLEVMRITRCQLSGVVVPSGNMKYSRTSMPQKIWQIPWLVGPGYGLKSTASPAWTIKFSMEGLMQAVETLHAMDLERNGRSVDDVFVRGWGPKAP</sequence>
<dbReference type="EMBL" id="BRPK01000006">
    <property type="protein sequence ID" value="GLB38906.1"/>
    <property type="molecule type" value="Genomic_DNA"/>
</dbReference>
<organism evidence="1 2">
    <name type="scientific">Lyophyllum shimeji</name>
    <name type="common">Hon-shimeji</name>
    <name type="synonym">Tricholoma shimeji</name>
    <dbReference type="NCBI Taxonomy" id="47721"/>
    <lineage>
        <taxon>Eukaryota</taxon>
        <taxon>Fungi</taxon>
        <taxon>Dikarya</taxon>
        <taxon>Basidiomycota</taxon>
        <taxon>Agaricomycotina</taxon>
        <taxon>Agaricomycetes</taxon>
        <taxon>Agaricomycetidae</taxon>
        <taxon>Agaricales</taxon>
        <taxon>Tricholomatineae</taxon>
        <taxon>Lyophyllaceae</taxon>
        <taxon>Lyophyllum</taxon>
    </lineage>
</organism>
<evidence type="ECO:0000313" key="1">
    <source>
        <dbReference type="EMBL" id="GLB38906.1"/>
    </source>
</evidence>
<reference evidence="1" key="1">
    <citation type="submission" date="2022-07" db="EMBL/GenBank/DDBJ databases">
        <title>The genome of Lyophyllum shimeji provides insight into the initial evolution of ectomycorrhizal fungal genome.</title>
        <authorList>
            <person name="Kobayashi Y."/>
            <person name="Shibata T."/>
            <person name="Hirakawa H."/>
            <person name="Shigenobu S."/>
            <person name="Nishiyama T."/>
            <person name="Yamada A."/>
            <person name="Hasebe M."/>
            <person name="Kawaguchi M."/>
        </authorList>
    </citation>
    <scope>NUCLEOTIDE SEQUENCE</scope>
    <source>
        <strain evidence="1">AT787</strain>
    </source>
</reference>
<protein>
    <submittedName>
        <fullName evidence="1">Uncharacterized protein</fullName>
    </submittedName>
</protein>
<name>A0A9P3UQ56_LYOSH</name>
<accession>A0A9P3UQ56</accession>
<evidence type="ECO:0000313" key="2">
    <source>
        <dbReference type="Proteomes" id="UP001063166"/>
    </source>
</evidence>
<proteinExistence type="predicted"/>
<dbReference type="AlphaFoldDB" id="A0A9P3UQ56"/>
<comment type="caution">
    <text evidence="1">The sequence shown here is derived from an EMBL/GenBank/DDBJ whole genome shotgun (WGS) entry which is preliminary data.</text>
</comment>
<keyword evidence="2" id="KW-1185">Reference proteome</keyword>
<dbReference type="Proteomes" id="UP001063166">
    <property type="component" value="Unassembled WGS sequence"/>
</dbReference>